<keyword evidence="3" id="KW-1185">Reference proteome</keyword>
<evidence type="ECO:0000313" key="3">
    <source>
        <dbReference type="Proteomes" id="UP000815325"/>
    </source>
</evidence>
<name>A0ABQ7G2U2_DUNSA</name>
<gene>
    <name evidence="2" type="ORF">DUNSADRAFT_16811</name>
</gene>
<evidence type="ECO:0000256" key="1">
    <source>
        <dbReference type="SAM" id="MobiDB-lite"/>
    </source>
</evidence>
<feature type="region of interest" description="Disordered" evidence="1">
    <location>
        <begin position="465"/>
        <end position="492"/>
    </location>
</feature>
<dbReference type="EMBL" id="MU070225">
    <property type="protein sequence ID" value="KAF5828932.1"/>
    <property type="molecule type" value="Genomic_DNA"/>
</dbReference>
<feature type="compositionally biased region" description="Acidic residues" evidence="1">
    <location>
        <begin position="131"/>
        <end position="142"/>
    </location>
</feature>
<feature type="compositionally biased region" description="Basic and acidic residues" evidence="1">
    <location>
        <begin position="467"/>
        <end position="483"/>
    </location>
</feature>
<reference evidence="2" key="1">
    <citation type="submission" date="2017-08" db="EMBL/GenBank/DDBJ databases">
        <authorList>
            <person name="Polle J.E."/>
            <person name="Barry K."/>
            <person name="Cushman J."/>
            <person name="Schmutz J."/>
            <person name="Tran D."/>
            <person name="Hathwaick L.T."/>
            <person name="Yim W.C."/>
            <person name="Jenkins J."/>
            <person name="Mckie-Krisberg Z.M."/>
            <person name="Prochnik S."/>
            <person name="Lindquist E."/>
            <person name="Dockter R.B."/>
            <person name="Adam C."/>
            <person name="Molina H."/>
            <person name="Bunkerborg J."/>
            <person name="Jin E."/>
            <person name="Buchheim M."/>
            <person name="Magnuson J."/>
        </authorList>
    </citation>
    <scope>NUCLEOTIDE SEQUENCE</scope>
    <source>
        <strain evidence="2">CCAP 19/18</strain>
    </source>
</reference>
<comment type="caution">
    <text evidence="2">The sequence shown here is derived from an EMBL/GenBank/DDBJ whole genome shotgun (WGS) entry which is preliminary data.</text>
</comment>
<feature type="region of interest" description="Disordered" evidence="1">
    <location>
        <begin position="90"/>
        <end position="149"/>
    </location>
</feature>
<feature type="region of interest" description="Disordered" evidence="1">
    <location>
        <begin position="251"/>
        <end position="447"/>
    </location>
</feature>
<feature type="compositionally biased region" description="Polar residues" evidence="1">
    <location>
        <begin position="395"/>
        <end position="406"/>
    </location>
</feature>
<organism evidence="2 3">
    <name type="scientific">Dunaliella salina</name>
    <name type="common">Green alga</name>
    <name type="synonym">Protococcus salinus</name>
    <dbReference type="NCBI Taxonomy" id="3046"/>
    <lineage>
        <taxon>Eukaryota</taxon>
        <taxon>Viridiplantae</taxon>
        <taxon>Chlorophyta</taxon>
        <taxon>core chlorophytes</taxon>
        <taxon>Chlorophyceae</taxon>
        <taxon>CS clade</taxon>
        <taxon>Chlamydomonadales</taxon>
        <taxon>Dunaliellaceae</taxon>
        <taxon>Dunaliella</taxon>
    </lineage>
</organism>
<proteinExistence type="predicted"/>
<feature type="compositionally biased region" description="Low complexity" evidence="1">
    <location>
        <begin position="364"/>
        <end position="376"/>
    </location>
</feature>
<feature type="compositionally biased region" description="Low complexity" evidence="1">
    <location>
        <begin position="301"/>
        <end position="325"/>
    </location>
</feature>
<sequence>MINAVRKEEMEAEISRGRCVQGGSRDLGYTGKLKGGGDGSDGSKIVLSAKMLHGGLKRCSSECGLSSKRVGASCRWGDCQRFRCLSSASGSSYRASTDTSTRVSTETSSASKDPQIGQLKKDSEMALPPDQAEEIPDADSSDEFSGSGLQLEEQLPSSPCFLLETGVEVCPPMDVSPSSFNDLPPPSPLRRFSLDTQELKGSKFQEVNRRSSMGSVAICGQLLAVRGFHSVDHVLPKQPAEACLSRSLYKQAQPPLRPSTRIPGSTRVTQSAQPPSAVQHPSLTPTGRSLMPPISQIGRHSPASAAAPSGASTSGAGSEASTGSSKPRGKWLRRSSPAGGSEHGRGAGQPSSSVGPRGFESNVEQQPRQEPQPARAAGEEQQGVVQQAPEGKVPASSSPSQHQVNQKALERTVLAGAQGEQQGSERRAPAGAPDQQQGLERSEAGPREISPASLRALQARQQLLKKHQQELGRQQEHEQEQQQERQQQTMTSHALVPISAPVSAPFTPATPSAAMPAIPIPATPYGAPMDARAELLLPRPCDPAVVLSKAQEPLPQVSKSSLSLQDQHHPTAGALAASMRSLIYASSPSLVASTYSAHFGALSADLGFCLEAADHCNAARAVAAATGDPMPVCLSSIDSQIEWTTKGGPPVALRGTDAGLVVATLKDLDALLSSQGMVACRALLSFAAEQMQDPVE</sequence>
<protein>
    <submittedName>
        <fullName evidence="2">Uncharacterized protein</fullName>
    </submittedName>
</protein>
<dbReference type="Proteomes" id="UP000815325">
    <property type="component" value="Unassembled WGS sequence"/>
</dbReference>
<evidence type="ECO:0000313" key="2">
    <source>
        <dbReference type="EMBL" id="KAF5828932.1"/>
    </source>
</evidence>
<feature type="compositionally biased region" description="Polar residues" evidence="1">
    <location>
        <begin position="97"/>
        <end position="112"/>
    </location>
</feature>
<accession>A0ABQ7G2U2</accession>
<feature type="compositionally biased region" description="Polar residues" evidence="1">
    <location>
        <begin position="262"/>
        <end position="287"/>
    </location>
</feature>